<keyword evidence="2" id="KW-0238">DNA-binding</keyword>
<evidence type="ECO:0000256" key="2">
    <source>
        <dbReference type="ARBA" id="ARBA00023125"/>
    </source>
</evidence>
<dbReference type="Pfam" id="PF00589">
    <property type="entry name" value="Phage_integrase"/>
    <property type="match status" value="1"/>
</dbReference>
<dbReference type="Gene3D" id="1.10.443.10">
    <property type="entry name" value="Intergrase catalytic core"/>
    <property type="match status" value="1"/>
</dbReference>
<dbReference type="PANTHER" id="PTHR30349">
    <property type="entry name" value="PHAGE INTEGRASE-RELATED"/>
    <property type="match status" value="1"/>
</dbReference>
<reference evidence="5 6" key="1">
    <citation type="submission" date="2024-09" db="EMBL/GenBank/DDBJ databases">
        <authorList>
            <person name="D'Angelo T."/>
        </authorList>
    </citation>
    <scope>NUCLEOTIDE SEQUENCE [LARGE SCALE GENOMIC DNA]</scope>
    <source>
        <strain evidence="5">SAG AM-320-E07</strain>
    </source>
</reference>
<dbReference type="InterPro" id="IPR011010">
    <property type="entry name" value="DNA_brk_join_enz"/>
</dbReference>
<dbReference type="PROSITE" id="PS51898">
    <property type="entry name" value="TYR_RECOMBINASE"/>
    <property type="match status" value="1"/>
</dbReference>
<comment type="caution">
    <text evidence="5">The sequence shown here is derived from an EMBL/GenBank/DDBJ whole genome shotgun (WGS) entry which is preliminary data.</text>
</comment>
<dbReference type="InterPro" id="IPR050090">
    <property type="entry name" value="Tyrosine_recombinase_XerCD"/>
</dbReference>
<dbReference type="SUPFAM" id="SSF56349">
    <property type="entry name" value="DNA breaking-rejoining enzymes"/>
    <property type="match status" value="1"/>
</dbReference>
<sequence length="194" mass="22230">MPRLSPTTLTKNEQLAMLEATVSHQRDHLIVSLALGTGLRLCELVGLDVGDLYFPTGQPRLRVRVRREIAKRGRTGDVFLPDALVEKLRRFWSHKIDRGEAITPDAPLLCGISRRRISPRRIQVVVREWQIRAGFDRLYPFHALRHSAVTNIYRASRDLFLAQRFARHSSPLTTVLYTHASDEDLRDGVRDLVC</sequence>
<feature type="domain" description="Tyr recombinase" evidence="4">
    <location>
        <begin position="4"/>
        <end position="190"/>
    </location>
</feature>
<proteinExistence type="inferred from homology"/>
<dbReference type="InterPro" id="IPR013762">
    <property type="entry name" value="Integrase-like_cat_sf"/>
</dbReference>
<dbReference type="EMBL" id="JBHPKH010000041">
    <property type="protein sequence ID" value="MFC1572806.1"/>
    <property type="molecule type" value="Genomic_DNA"/>
</dbReference>
<name>A0ABV6YKZ8_UNCEI</name>
<dbReference type="CDD" id="cd00397">
    <property type="entry name" value="DNA_BRE_C"/>
    <property type="match status" value="1"/>
</dbReference>
<dbReference type="Proteomes" id="UP001593833">
    <property type="component" value="Unassembled WGS sequence"/>
</dbReference>
<accession>A0ABV6YKZ8</accession>
<keyword evidence="6" id="KW-1185">Reference proteome</keyword>
<dbReference type="InterPro" id="IPR002104">
    <property type="entry name" value="Integrase_catalytic"/>
</dbReference>
<evidence type="ECO:0000256" key="1">
    <source>
        <dbReference type="ARBA" id="ARBA00008857"/>
    </source>
</evidence>
<evidence type="ECO:0000256" key="3">
    <source>
        <dbReference type="ARBA" id="ARBA00023172"/>
    </source>
</evidence>
<organism evidence="5 6">
    <name type="scientific">Eiseniibacteriota bacterium</name>
    <dbReference type="NCBI Taxonomy" id="2212470"/>
    <lineage>
        <taxon>Bacteria</taxon>
        <taxon>Candidatus Eiseniibacteriota</taxon>
    </lineage>
</organism>
<gene>
    <name evidence="5" type="ORF">ACFL6M_04325</name>
</gene>
<comment type="similarity">
    <text evidence="1">Belongs to the 'phage' integrase family.</text>
</comment>
<evidence type="ECO:0000313" key="6">
    <source>
        <dbReference type="Proteomes" id="UP001593833"/>
    </source>
</evidence>
<evidence type="ECO:0000313" key="5">
    <source>
        <dbReference type="EMBL" id="MFC1572806.1"/>
    </source>
</evidence>
<keyword evidence="3" id="KW-0233">DNA recombination</keyword>
<dbReference type="PANTHER" id="PTHR30349:SF41">
    <property type="entry name" value="INTEGRASE_RECOMBINASE PROTEIN MJ0367-RELATED"/>
    <property type="match status" value="1"/>
</dbReference>
<protein>
    <submittedName>
        <fullName evidence="5">Tyrosine-type recombinase/integrase</fullName>
    </submittedName>
</protein>
<evidence type="ECO:0000259" key="4">
    <source>
        <dbReference type="PROSITE" id="PS51898"/>
    </source>
</evidence>